<proteinExistence type="predicted"/>
<comment type="caution">
    <text evidence="1">The sequence shown here is derived from an EMBL/GenBank/DDBJ whole genome shotgun (WGS) entry which is preliminary data.</text>
</comment>
<evidence type="ECO:0000313" key="2">
    <source>
        <dbReference type="Proteomes" id="UP001163321"/>
    </source>
</evidence>
<dbReference type="EMBL" id="CM047587">
    <property type="protein sequence ID" value="KAI9907003.1"/>
    <property type="molecule type" value="Genomic_DNA"/>
</dbReference>
<accession>A0ACC0VMA5</accession>
<gene>
    <name evidence="1" type="ORF">PsorP6_004167</name>
</gene>
<sequence>MTLPLCEDGGGTGRSRFASDDGAKPLTSSPLLSLLRSVIRSTRLEMGDMISSGSVSAVDGPRSCLSLSLLDVNSEANTRLRSSQMFTNRIFCASSP</sequence>
<evidence type="ECO:0000313" key="1">
    <source>
        <dbReference type="EMBL" id="KAI9907003.1"/>
    </source>
</evidence>
<dbReference type="Proteomes" id="UP001163321">
    <property type="component" value="Chromosome 8"/>
</dbReference>
<name>A0ACC0VMA5_9STRA</name>
<reference evidence="1 2" key="1">
    <citation type="journal article" date="2022" name="bioRxiv">
        <title>The genome of the oomycete Peronosclerospora sorghi, a cosmopolitan pathogen of maize and sorghum, is inflated with dispersed pseudogenes.</title>
        <authorList>
            <person name="Fletcher K."/>
            <person name="Martin F."/>
            <person name="Isakeit T."/>
            <person name="Cavanaugh K."/>
            <person name="Magill C."/>
            <person name="Michelmore R."/>
        </authorList>
    </citation>
    <scope>NUCLEOTIDE SEQUENCE [LARGE SCALE GENOMIC DNA]</scope>
    <source>
        <strain evidence="1">P6</strain>
    </source>
</reference>
<organism evidence="1 2">
    <name type="scientific">Peronosclerospora sorghi</name>
    <dbReference type="NCBI Taxonomy" id="230839"/>
    <lineage>
        <taxon>Eukaryota</taxon>
        <taxon>Sar</taxon>
        <taxon>Stramenopiles</taxon>
        <taxon>Oomycota</taxon>
        <taxon>Peronosporomycetes</taxon>
        <taxon>Peronosporales</taxon>
        <taxon>Peronosporaceae</taxon>
        <taxon>Peronosclerospora</taxon>
    </lineage>
</organism>
<protein>
    <submittedName>
        <fullName evidence="1">Uncharacterized protein</fullName>
    </submittedName>
</protein>
<keyword evidence="2" id="KW-1185">Reference proteome</keyword>